<evidence type="ECO:0000313" key="2">
    <source>
        <dbReference type="EMBL" id="PZO35223.1"/>
    </source>
</evidence>
<keyword evidence="2" id="KW-0378">Hydrolase</keyword>
<dbReference type="InterPro" id="IPR012338">
    <property type="entry name" value="Beta-lactam/transpept-like"/>
</dbReference>
<gene>
    <name evidence="2" type="ORF">DCF17_19085</name>
</gene>
<comment type="caution">
    <text evidence="2">The sequence shown here is derived from an EMBL/GenBank/DDBJ whole genome shotgun (WGS) entry which is preliminary data.</text>
</comment>
<dbReference type="PANTHER" id="PTHR43283:SF7">
    <property type="entry name" value="BETA-LACTAMASE-RELATED DOMAIN-CONTAINING PROTEIN"/>
    <property type="match status" value="1"/>
</dbReference>
<protein>
    <submittedName>
        <fullName evidence="2">Serine hydrolase</fullName>
    </submittedName>
</protein>
<dbReference type="AlphaFoldDB" id="A0A2W4VQV9"/>
<dbReference type="GO" id="GO:0016787">
    <property type="term" value="F:hydrolase activity"/>
    <property type="evidence" value="ECO:0007669"/>
    <property type="project" value="UniProtKB-KW"/>
</dbReference>
<dbReference type="PANTHER" id="PTHR43283">
    <property type="entry name" value="BETA-LACTAMASE-RELATED"/>
    <property type="match status" value="1"/>
</dbReference>
<name>A0A2W4VQV9_9CYAN</name>
<evidence type="ECO:0000313" key="3">
    <source>
        <dbReference type="Proteomes" id="UP000249081"/>
    </source>
</evidence>
<reference evidence="3" key="1">
    <citation type="submission" date="2018-04" db="EMBL/GenBank/DDBJ databases">
        <authorList>
            <person name="Cornet L."/>
        </authorList>
    </citation>
    <scope>NUCLEOTIDE SEQUENCE [LARGE SCALE GENOMIC DNA]</scope>
</reference>
<organism evidence="2 3">
    <name type="scientific">Shackletoniella antarctica</name>
    <dbReference type="NCBI Taxonomy" id="268115"/>
    <lineage>
        <taxon>Bacteria</taxon>
        <taxon>Bacillati</taxon>
        <taxon>Cyanobacteriota</taxon>
        <taxon>Cyanophyceae</taxon>
        <taxon>Oculatellales</taxon>
        <taxon>Oculatellaceae</taxon>
        <taxon>Shackletoniella</taxon>
    </lineage>
</organism>
<dbReference type="Gene3D" id="3.40.710.10">
    <property type="entry name" value="DD-peptidase/beta-lactamase superfamily"/>
    <property type="match status" value="1"/>
</dbReference>
<evidence type="ECO:0000259" key="1">
    <source>
        <dbReference type="Pfam" id="PF00144"/>
    </source>
</evidence>
<proteinExistence type="predicted"/>
<reference evidence="2 3" key="2">
    <citation type="submission" date="2018-06" db="EMBL/GenBank/DDBJ databases">
        <title>Metagenomic assembly of (sub)arctic Cyanobacteria and their associated microbiome from non-axenic cultures.</title>
        <authorList>
            <person name="Baurain D."/>
        </authorList>
    </citation>
    <scope>NUCLEOTIDE SEQUENCE [LARGE SCALE GENOMIC DNA]</scope>
    <source>
        <strain evidence="2">ULC041bin1</strain>
    </source>
</reference>
<dbReference type="InterPro" id="IPR001466">
    <property type="entry name" value="Beta-lactam-related"/>
</dbReference>
<dbReference type="Proteomes" id="UP000249081">
    <property type="component" value="Unassembled WGS sequence"/>
</dbReference>
<dbReference type="InterPro" id="IPR050789">
    <property type="entry name" value="Diverse_Enzym_Activities"/>
</dbReference>
<dbReference type="Pfam" id="PF00144">
    <property type="entry name" value="Beta-lactamase"/>
    <property type="match status" value="1"/>
</dbReference>
<sequence>MARTLLKPKLWTVVGLVTAGGLLRVWLDWRLLGRSLTYPKNPITSVNWYQPQQIVPGFGPQAPPLAKADTTEIPPEALQAALQTALEFAEAQNSVALLVMHRDRLILEQYWQGYQADDLVNSMSMVKTLLALLIGVAIDEGQIGSIQDPIGTYLPEWADDPRGDITLADLLYMQSGLRNDDRTDTLRSDLVKLYGGSDVEKLALGIPLEDAPGEVFAYNNFNSQLLSLVLERATGESFGDYLSSRLWQPLGAGDGFLWLDRPGGHAKPFCCFFATAPDWVRLGQMLLHAGRVEQRQIVPADWIEQMRQESPLEPTFGLHIWLKARTDAYPQVNRASSAPFTAADTFYLDGRHHQRVYVIPSEELVIVRIGEEPPAWNDAVIPNAIVEGLRSR</sequence>
<dbReference type="EMBL" id="QBMN01000177">
    <property type="protein sequence ID" value="PZO35223.1"/>
    <property type="molecule type" value="Genomic_DNA"/>
</dbReference>
<feature type="domain" description="Beta-lactamase-related" evidence="1">
    <location>
        <begin position="93"/>
        <end position="367"/>
    </location>
</feature>
<accession>A0A2W4VQV9</accession>
<dbReference type="SUPFAM" id="SSF56601">
    <property type="entry name" value="beta-lactamase/transpeptidase-like"/>
    <property type="match status" value="1"/>
</dbReference>